<feature type="compositionally biased region" description="Basic and acidic residues" evidence="1">
    <location>
        <begin position="123"/>
        <end position="132"/>
    </location>
</feature>
<evidence type="ECO:0000313" key="2">
    <source>
        <dbReference type="EMBL" id="KNZ46185.1"/>
    </source>
</evidence>
<dbReference type="PANTHER" id="PTHR14614:SF109">
    <property type="entry name" value="RIBOSOMAL LYSINE N-METHYLTRANSFERASE 5"/>
    <property type="match status" value="1"/>
</dbReference>
<dbReference type="GO" id="GO:0005829">
    <property type="term" value="C:cytosol"/>
    <property type="evidence" value="ECO:0007669"/>
    <property type="project" value="TreeGrafter"/>
</dbReference>
<dbReference type="Proteomes" id="UP000037035">
    <property type="component" value="Unassembled WGS sequence"/>
</dbReference>
<keyword evidence="3" id="KW-1185">Reference proteome</keyword>
<gene>
    <name evidence="2" type="ORF">VP01_748g6</name>
</gene>
<dbReference type="AlphaFoldDB" id="A0A0L6UEF6"/>
<dbReference type="SUPFAM" id="SSF53335">
    <property type="entry name" value="S-adenosyl-L-methionine-dependent methyltransferases"/>
    <property type="match status" value="1"/>
</dbReference>
<dbReference type="GO" id="GO:0032991">
    <property type="term" value="C:protein-containing complex"/>
    <property type="evidence" value="ECO:0007669"/>
    <property type="project" value="TreeGrafter"/>
</dbReference>
<accession>A0A0L6UEF6</accession>
<dbReference type="InterPro" id="IPR029063">
    <property type="entry name" value="SAM-dependent_MTases_sf"/>
</dbReference>
<name>A0A0L6UEF6_9BASI</name>
<dbReference type="Pfam" id="PF10294">
    <property type="entry name" value="Methyltransf_16"/>
    <property type="match status" value="1"/>
</dbReference>
<dbReference type="STRING" id="27349.A0A0L6UEF6"/>
<evidence type="ECO:0000313" key="3">
    <source>
        <dbReference type="Proteomes" id="UP000037035"/>
    </source>
</evidence>
<comment type="caution">
    <text evidence="2">The sequence shown here is derived from an EMBL/GenBank/DDBJ whole genome shotgun (WGS) entry which is preliminary data.</text>
</comment>
<dbReference type="InterPro" id="IPR019410">
    <property type="entry name" value="Methyltransf_16"/>
</dbReference>
<proteinExistence type="predicted"/>
<evidence type="ECO:0000256" key="1">
    <source>
        <dbReference type="SAM" id="MobiDB-lite"/>
    </source>
</evidence>
<dbReference type="Gene3D" id="3.40.50.150">
    <property type="entry name" value="Vaccinia Virus protein VP39"/>
    <property type="match status" value="1"/>
</dbReference>
<organism evidence="2 3">
    <name type="scientific">Puccinia sorghi</name>
    <dbReference type="NCBI Taxonomy" id="27349"/>
    <lineage>
        <taxon>Eukaryota</taxon>
        <taxon>Fungi</taxon>
        <taxon>Dikarya</taxon>
        <taxon>Basidiomycota</taxon>
        <taxon>Pucciniomycotina</taxon>
        <taxon>Pucciniomycetes</taxon>
        <taxon>Pucciniales</taxon>
        <taxon>Pucciniaceae</taxon>
        <taxon>Puccinia</taxon>
    </lineage>
</organism>
<protein>
    <submittedName>
        <fullName evidence="2">Uncharacterized protein</fullName>
    </submittedName>
</protein>
<dbReference type="GO" id="GO:0008757">
    <property type="term" value="F:S-adenosylmethionine-dependent methyltransferase activity"/>
    <property type="evidence" value="ECO:0007669"/>
    <property type="project" value="UniProtKB-ARBA"/>
</dbReference>
<dbReference type="PANTHER" id="PTHR14614">
    <property type="entry name" value="HEPATOCELLULAR CARCINOMA-ASSOCIATED ANTIGEN"/>
    <property type="match status" value="1"/>
</dbReference>
<sequence>MKIPALLKASPSLMVEVTDVDEEASLSILFLLQVFALYTSLAGSTPRESWGPETDTSQTLAGGGDWRRRSTLGFLDSGAATLALRLDVRAPPGLRRVPSPEPPGVSSQERGRRRKLNKKKNKKQEGTEHSEGRTVQLQIKQDVFACAHRPGDTGSLVWRASVDLAELLWSELLFPSTMEQASRMEEASMEQEGSMFAMERLVSKPGSHVLELGAGTGCLAILCADMFPAQSCGSWTVSDQFDQLPMMVRNFAHNRVPLSTAPACDHAPNPSQSRHRVEEIDWLQVEQLWLKDQQRRAAAGMGPTLHQPISVHGTKRYDLILAVDCLYNEALVLPLLRTIDYHATAAGTMTTTTARMEMEEREEQGPTLVLLLTELRAPDVVRLFLQHWLALRNPTWSIFRIPIPCRLSHLNIASPHYAIWCGWKN</sequence>
<reference evidence="2 3" key="1">
    <citation type="submission" date="2015-08" db="EMBL/GenBank/DDBJ databases">
        <title>Next Generation Sequencing and Analysis of the Genome of Puccinia sorghi L Schw, the Causal Agent of Maize Common Rust.</title>
        <authorList>
            <person name="Rochi L."/>
            <person name="Burguener G."/>
            <person name="Darino M."/>
            <person name="Turjanski A."/>
            <person name="Kreff E."/>
            <person name="Dieguez M.J."/>
            <person name="Sacco F."/>
        </authorList>
    </citation>
    <scope>NUCLEOTIDE SEQUENCE [LARGE SCALE GENOMIC DNA]</scope>
    <source>
        <strain evidence="2 3">RO10H11247</strain>
    </source>
</reference>
<feature type="compositionally biased region" description="Basic residues" evidence="1">
    <location>
        <begin position="111"/>
        <end position="122"/>
    </location>
</feature>
<feature type="region of interest" description="Disordered" evidence="1">
    <location>
        <begin position="92"/>
        <end position="134"/>
    </location>
</feature>
<dbReference type="VEuPathDB" id="FungiDB:VP01_748g6"/>
<dbReference type="EMBL" id="LAVV01012927">
    <property type="protein sequence ID" value="KNZ46185.1"/>
    <property type="molecule type" value="Genomic_DNA"/>
</dbReference>
<dbReference type="OrthoDB" id="2529286at2759"/>
<feature type="region of interest" description="Disordered" evidence="1">
    <location>
        <begin position="44"/>
        <end position="64"/>
    </location>
</feature>